<sequence>MGCCIIIGAGECTGLLRPVEKSDCLIAADGGLAHVKNLGLTPDVILGDFDSLGYVPEGANVFPVRKDDTDTMLAIRRGLALGYHNFLIYGGLDGPRLDHTLANIQSLLFLTRRGCRGALIGKDAIALIAQPPGFTLEGPKGGLLSLFSLGESAEGVTLRGLEYPLESGTLPGDFPLGVSNHFLGGKAEIVLEAGCLLAVYDRKAGLPTDF</sequence>
<keyword evidence="1 7" id="KW-0808">Transferase</keyword>
<protein>
    <recommendedName>
        <fullName evidence="5">Thiamine diphosphokinase</fullName>
        <ecNumber evidence="5">2.7.6.2</ecNumber>
    </recommendedName>
</protein>
<dbReference type="GO" id="GO:0030975">
    <property type="term" value="F:thiamine binding"/>
    <property type="evidence" value="ECO:0007669"/>
    <property type="project" value="InterPro"/>
</dbReference>
<organism evidence="7 8">
    <name type="scientific">Candidatus Faecousia excrementigallinarum</name>
    <dbReference type="NCBI Taxonomy" id="2840806"/>
    <lineage>
        <taxon>Bacteria</taxon>
        <taxon>Bacillati</taxon>
        <taxon>Bacillota</taxon>
        <taxon>Clostridia</taxon>
        <taxon>Eubacteriales</taxon>
        <taxon>Oscillospiraceae</taxon>
        <taxon>Faecousia</taxon>
    </lineage>
</organism>
<dbReference type="InterPro" id="IPR053149">
    <property type="entry name" value="TPK"/>
</dbReference>
<dbReference type="InterPro" id="IPR006282">
    <property type="entry name" value="Thi_PPkinase"/>
</dbReference>
<evidence type="ECO:0000256" key="3">
    <source>
        <dbReference type="ARBA" id="ARBA00022777"/>
    </source>
</evidence>
<reference evidence="7" key="2">
    <citation type="journal article" date="2021" name="PeerJ">
        <title>Extensive microbial diversity within the chicken gut microbiome revealed by metagenomics and culture.</title>
        <authorList>
            <person name="Gilroy R."/>
            <person name="Ravi A."/>
            <person name="Getino M."/>
            <person name="Pursley I."/>
            <person name="Horton D.L."/>
            <person name="Alikhan N.F."/>
            <person name="Baker D."/>
            <person name="Gharbi K."/>
            <person name="Hall N."/>
            <person name="Watson M."/>
            <person name="Adriaenssens E.M."/>
            <person name="Foster-Nyarko E."/>
            <person name="Jarju S."/>
            <person name="Secka A."/>
            <person name="Antonio M."/>
            <person name="Oren A."/>
            <person name="Chaudhuri R.R."/>
            <person name="La Ragione R."/>
            <person name="Hildebrand F."/>
            <person name="Pallen M.J."/>
        </authorList>
    </citation>
    <scope>NUCLEOTIDE SEQUENCE</scope>
    <source>
        <strain evidence="7">13361</strain>
    </source>
</reference>
<dbReference type="GO" id="GO:0006772">
    <property type="term" value="P:thiamine metabolic process"/>
    <property type="evidence" value="ECO:0007669"/>
    <property type="project" value="UniProtKB-UniRule"/>
</dbReference>
<dbReference type="SUPFAM" id="SSF63862">
    <property type="entry name" value="Thiamin pyrophosphokinase, substrate-binding domain"/>
    <property type="match status" value="1"/>
</dbReference>
<dbReference type="CDD" id="cd07995">
    <property type="entry name" value="TPK"/>
    <property type="match status" value="1"/>
</dbReference>
<evidence type="ECO:0000256" key="4">
    <source>
        <dbReference type="ARBA" id="ARBA00022840"/>
    </source>
</evidence>
<reference evidence="7" key="1">
    <citation type="submission" date="2020-10" db="EMBL/GenBank/DDBJ databases">
        <authorList>
            <person name="Gilroy R."/>
        </authorList>
    </citation>
    <scope>NUCLEOTIDE SEQUENCE</scope>
    <source>
        <strain evidence="7">13361</strain>
    </source>
</reference>
<dbReference type="Pfam" id="PF04265">
    <property type="entry name" value="TPK_B1_binding"/>
    <property type="match status" value="1"/>
</dbReference>
<proteinExistence type="predicted"/>
<dbReference type="EC" id="2.7.6.2" evidence="5"/>
<dbReference type="NCBIfam" id="TIGR01378">
    <property type="entry name" value="thi_PPkinase"/>
    <property type="match status" value="1"/>
</dbReference>
<dbReference type="Proteomes" id="UP000886796">
    <property type="component" value="Unassembled WGS sequence"/>
</dbReference>
<dbReference type="SMART" id="SM00983">
    <property type="entry name" value="TPK_B1_binding"/>
    <property type="match status" value="1"/>
</dbReference>
<feature type="domain" description="Thiamin pyrophosphokinase thiamin-binding" evidence="6">
    <location>
        <begin position="121"/>
        <end position="197"/>
    </location>
</feature>
<keyword evidence="3" id="KW-0418">Kinase</keyword>
<keyword evidence="4" id="KW-0067">ATP-binding</keyword>
<comment type="caution">
    <text evidence="7">The sequence shown here is derived from an EMBL/GenBank/DDBJ whole genome shotgun (WGS) entry which is preliminary data.</text>
</comment>
<dbReference type="AlphaFoldDB" id="A0A9D1CLF4"/>
<evidence type="ECO:0000313" key="7">
    <source>
        <dbReference type="EMBL" id="HIQ67177.1"/>
    </source>
</evidence>
<dbReference type="PANTHER" id="PTHR41299:SF1">
    <property type="entry name" value="THIAMINE PYROPHOSPHOKINASE"/>
    <property type="match status" value="1"/>
</dbReference>
<dbReference type="Gene3D" id="3.40.50.10240">
    <property type="entry name" value="Thiamin pyrophosphokinase, catalytic domain"/>
    <property type="match status" value="1"/>
</dbReference>
<dbReference type="SUPFAM" id="SSF63999">
    <property type="entry name" value="Thiamin pyrophosphokinase, catalytic domain"/>
    <property type="match status" value="1"/>
</dbReference>
<dbReference type="InterPro" id="IPR007371">
    <property type="entry name" value="TPK_catalytic"/>
</dbReference>
<dbReference type="Pfam" id="PF04263">
    <property type="entry name" value="TPK_catalytic"/>
    <property type="match status" value="1"/>
</dbReference>
<dbReference type="InterPro" id="IPR036371">
    <property type="entry name" value="TPK_B1-bd_sf"/>
</dbReference>
<dbReference type="GO" id="GO:0009229">
    <property type="term" value="P:thiamine diphosphate biosynthetic process"/>
    <property type="evidence" value="ECO:0007669"/>
    <property type="project" value="InterPro"/>
</dbReference>
<dbReference type="GO" id="GO:0005524">
    <property type="term" value="F:ATP binding"/>
    <property type="evidence" value="ECO:0007669"/>
    <property type="project" value="UniProtKB-KW"/>
</dbReference>
<evidence type="ECO:0000256" key="2">
    <source>
        <dbReference type="ARBA" id="ARBA00022741"/>
    </source>
</evidence>
<evidence type="ECO:0000259" key="6">
    <source>
        <dbReference type="SMART" id="SM00983"/>
    </source>
</evidence>
<evidence type="ECO:0000256" key="5">
    <source>
        <dbReference type="NCBIfam" id="TIGR01378"/>
    </source>
</evidence>
<accession>A0A9D1CLF4</accession>
<dbReference type="InterPro" id="IPR036759">
    <property type="entry name" value="TPK_catalytic_sf"/>
</dbReference>
<dbReference type="GO" id="GO:0016301">
    <property type="term" value="F:kinase activity"/>
    <property type="evidence" value="ECO:0007669"/>
    <property type="project" value="UniProtKB-KW"/>
</dbReference>
<keyword evidence="2" id="KW-0547">Nucleotide-binding</keyword>
<dbReference type="GO" id="GO:0004788">
    <property type="term" value="F:thiamine diphosphokinase activity"/>
    <property type="evidence" value="ECO:0007669"/>
    <property type="project" value="UniProtKB-UniRule"/>
</dbReference>
<dbReference type="PANTHER" id="PTHR41299">
    <property type="entry name" value="THIAMINE PYROPHOSPHOKINASE"/>
    <property type="match status" value="1"/>
</dbReference>
<dbReference type="InterPro" id="IPR007373">
    <property type="entry name" value="Thiamin_PyroPKinase_B1-bd"/>
</dbReference>
<gene>
    <name evidence="7" type="ORF">IAB74_01535</name>
</gene>
<evidence type="ECO:0000313" key="8">
    <source>
        <dbReference type="Proteomes" id="UP000886796"/>
    </source>
</evidence>
<evidence type="ECO:0000256" key="1">
    <source>
        <dbReference type="ARBA" id="ARBA00022679"/>
    </source>
</evidence>
<dbReference type="EMBL" id="DVFK01000021">
    <property type="protein sequence ID" value="HIQ67177.1"/>
    <property type="molecule type" value="Genomic_DNA"/>
</dbReference>
<name>A0A9D1CLF4_9FIRM</name>